<feature type="domain" description="Sigma-54 factor interaction" evidence="6">
    <location>
        <begin position="351"/>
        <end position="576"/>
    </location>
</feature>
<dbReference type="InterPro" id="IPR013767">
    <property type="entry name" value="PAS_fold"/>
</dbReference>
<dbReference type="Pfam" id="PF00989">
    <property type="entry name" value="PAS"/>
    <property type="match status" value="1"/>
</dbReference>
<dbReference type="Pfam" id="PF25601">
    <property type="entry name" value="AAA_lid_14"/>
    <property type="match status" value="1"/>
</dbReference>
<dbReference type="InterPro" id="IPR002078">
    <property type="entry name" value="Sigma_54_int"/>
</dbReference>
<keyword evidence="8" id="KW-1185">Reference proteome</keyword>
<reference evidence="7" key="1">
    <citation type="submission" date="2016-01" db="EMBL/GenBank/DDBJ databases">
        <authorList>
            <person name="Mcilroy J.S."/>
            <person name="Karst M S."/>
            <person name="Albertsen M."/>
        </authorList>
    </citation>
    <scope>NUCLEOTIDE SEQUENCE</scope>
    <source>
        <strain evidence="7">Cfx-K</strain>
    </source>
</reference>
<dbReference type="EMBL" id="LN890655">
    <property type="protein sequence ID" value="CUS03760.2"/>
    <property type="molecule type" value="Genomic_DNA"/>
</dbReference>
<evidence type="ECO:0000256" key="4">
    <source>
        <dbReference type="ARBA" id="ARBA00023125"/>
    </source>
</evidence>
<dbReference type="InterPro" id="IPR009057">
    <property type="entry name" value="Homeodomain-like_sf"/>
</dbReference>
<gene>
    <name evidence="7" type="ORF">CFX0092_A1882</name>
</gene>
<dbReference type="SUPFAM" id="SSF55781">
    <property type="entry name" value="GAF domain-like"/>
    <property type="match status" value="1"/>
</dbReference>
<dbReference type="SUPFAM" id="SSF55785">
    <property type="entry name" value="PYP-like sensor domain (PAS domain)"/>
    <property type="match status" value="1"/>
</dbReference>
<dbReference type="GO" id="GO:0043565">
    <property type="term" value="F:sequence-specific DNA binding"/>
    <property type="evidence" value="ECO:0007669"/>
    <property type="project" value="InterPro"/>
</dbReference>
<dbReference type="PROSITE" id="PS50045">
    <property type="entry name" value="SIGMA54_INTERACT_4"/>
    <property type="match status" value="1"/>
</dbReference>
<evidence type="ECO:0000256" key="1">
    <source>
        <dbReference type="ARBA" id="ARBA00022741"/>
    </source>
</evidence>
<keyword evidence="5" id="KW-0804">Transcription</keyword>
<dbReference type="RefSeq" id="WP_095043205.1">
    <property type="nucleotide sequence ID" value="NZ_LN890655.1"/>
</dbReference>
<evidence type="ECO:0000256" key="2">
    <source>
        <dbReference type="ARBA" id="ARBA00022840"/>
    </source>
</evidence>
<dbReference type="Gene3D" id="1.10.8.60">
    <property type="match status" value="1"/>
</dbReference>
<evidence type="ECO:0000256" key="3">
    <source>
        <dbReference type="ARBA" id="ARBA00023015"/>
    </source>
</evidence>
<dbReference type="KEGG" id="pbf:CFX0092_A1882"/>
<proteinExistence type="predicted"/>
<dbReference type="SUPFAM" id="SSF52540">
    <property type="entry name" value="P-loop containing nucleoside triphosphate hydrolases"/>
    <property type="match status" value="1"/>
</dbReference>
<dbReference type="CDD" id="cd00130">
    <property type="entry name" value="PAS"/>
    <property type="match status" value="1"/>
</dbReference>
<dbReference type="InterPro" id="IPR003018">
    <property type="entry name" value="GAF"/>
</dbReference>
<dbReference type="InterPro" id="IPR027417">
    <property type="entry name" value="P-loop_NTPase"/>
</dbReference>
<dbReference type="PANTHER" id="PTHR32071:SF57">
    <property type="entry name" value="C4-DICARBOXYLATE TRANSPORT TRANSCRIPTIONAL REGULATORY PROTEIN DCTD"/>
    <property type="match status" value="1"/>
</dbReference>
<dbReference type="Pfam" id="PF01590">
    <property type="entry name" value="GAF"/>
    <property type="match status" value="1"/>
</dbReference>
<dbReference type="Gene3D" id="3.30.450.40">
    <property type="match status" value="1"/>
</dbReference>
<dbReference type="Gene3D" id="1.10.10.60">
    <property type="entry name" value="Homeodomain-like"/>
    <property type="match status" value="1"/>
</dbReference>
<keyword evidence="2" id="KW-0067">ATP-binding</keyword>
<name>A0A160T522_9CHLR</name>
<evidence type="ECO:0000259" key="6">
    <source>
        <dbReference type="PROSITE" id="PS50045"/>
    </source>
</evidence>
<sequence>MHPTGIGIGHEALVAAWQAFMENGRAEEIAGGIDPAVVRSWRRCVYRFNPQSRPRPASISRNALYSIIRAQQDLITIATPFIEDIHQFTEGSRYAVALADGAGCLLIIGGDPTAVEQAGALGFSQGTYWSENSAGTNGLGLALMEAMPVQVVGAEHYFSYLHEFVTAAAPIHDVRGRVIGLLGMIGPRDPVTSHTLGLVMAAARAIGNQLQANWYLEEANQHLGQVNTILGAIVEGVIVWNQQGEIRHVNEQAANMLQINPRTVVGRPLADVVRLPPELVTAIDAGDEFRDVEVSLQALGRDVRCVVTLRPIFEAGAQPVSYVALLSPIEHVRQIAQQQYGAQTGLSIEDIQADSPGMRRVVRQSRTAARGAAPVLILGEGGVGKNLLARAIHNDGPRADRPFIDINCRAIPHELMTREILGREQDTNTRGQPSKFELADGGTLLLDQIENLTLELQAALLHVIETRHVTRLGSSQPIPVDVRIVGATTANLEELVAQGNFLSHLYYRFGVFKIDVPPLRERVEDIPLLAERFLARQTAREERPMWIEDEAVRFLTRYPWPGNVRELESALERAMSQSRDSVIRPGDLPEMVRNGRVLSGRHPLAQPVLSVDEAEREAIFRAGWACNGRVTEMAGLLGIGRSTLWRKMRQLEISPSIFKN</sequence>
<dbReference type="InterPro" id="IPR029016">
    <property type="entry name" value="GAF-like_dom_sf"/>
</dbReference>
<keyword evidence="1" id="KW-0547">Nucleotide-binding</keyword>
<evidence type="ECO:0000313" key="7">
    <source>
        <dbReference type="EMBL" id="CUS03760.2"/>
    </source>
</evidence>
<protein>
    <submittedName>
        <fullName evidence="7">GAF modulated sigma54 specific transcriptional regulator, Fis family</fullName>
    </submittedName>
</protein>
<dbReference type="GO" id="GO:0005524">
    <property type="term" value="F:ATP binding"/>
    <property type="evidence" value="ECO:0007669"/>
    <property type="project" value="UniProtKB-KW"/>
</dbReference>
<dbReference type="GO" id="GO:0006355">
    <property type="term" value="P:regulation of DNA-templated transcription"/>
    <property type="evidence" value="ECO:0007669"/>
    <property type="project" value="InterPro"/>
</dbReference>
<dbReference type="CDD" id="cd00009">
    <property type="entry name" value="AAA"/>
    <property type="match status" value="1"/>
</dbReference>
<dbReference type="Gene3D" id="3.40.50.300">
    <property type="entry name" value="P-loop containing nucleotide triphosphate hydrolases"/>
    <property type="match status" value="1"/>
</dbReference>
<dbReference type="PANTHER" id="PTHR32071">
    <property type="entry name" value="TRANSCRIPTIONAL REGULATORY PROTEIN"/>
    <property type="match status" value="1"/>
</dbReference>
<accession>A0A160T522</accession>
<organism evidence="7 8">
    <name type="scientific">Candidatus Promineifilum breve</name>
    <dbReference type="NCBI Taxonomy" id="1806508"/>
    <lineage>
        <taxon>Bacteria</taxon>
        <taxon>Bacillati</taxon>
        <taxon>Chloroflexota</taxon>
        <taxon>Ardenticatenia</taxon>
        <taxon>Candidatus Promineifilales</taxon>
        <taxon>Candidatus Promineifilaceae</taxon>
        <taxon>Candidatus Promineifilum</taxon>
    </lineage>
</organism>
<dbReference type="AlphaFoldDB" id="A0A160T522"/>
<keyword evidence="3" id="KW-0805">Transcription regulation</keyword>
<dbReference type="InterPro" id="IPR002197">
    <property type="entry name" value="HTH_Fis"/>
</dbReference>
<dbReference type="InterPro" id="IPR035965">
    <property type="entry name" value="PAS-like_dom_sf"/>
</dbReference>
<dbReference type="InterPro" id="IPR058031">
    <property type="entry name" value="AAA_lid_NorR"/>
</dbReference>
<dbReference type="OrthoDB" id="9803970at2"/>
<dbReference type="SMART" id="SM00091">
    <property type="entry name" value="PAS"/>
    <property type="match status" value="1"/>
</dbReference>
<dbReference type="Proteomes" id="UP000215027">
    <property type="component" value="Chromosome I"/>
</dbReference>
<dbReference type="SUPFAM" id="SSF46689">
    <property type="entry name" value="Homeodomain-like"/>
    <property type="match status" value="1"/>
</dbReference>
<keyword evidence="4" id="KW-0238">DNA-binding</keyword>
<evidence type="ECO:0000256" key="5">
    <source>
        <dbReference type="ARBA" id="ARBA00023163"/>
    </source>
</evidence>
<dbReference type="Pfam" id="PF00158">
    <property type="entry name" value="Sigma54_activat"/>
    <property type="match status" value="1"/>
</dbReference>
<dbReference type="Gene3D" id="3.30.450.20">
    <property type="entry name" value="PAS domain"/>
    <property type="match status" value="1"/>
</dbReference>
<dbReference type="InterPro" id="IPR000014">
    <property type="entry name" value="PAS"/>
</dbReference>
<evidence type="ECO:0000313" key="8">
    <source>
        <dbReference type="Proteomes" id="UP000215027"/>
    </source>
</evidence>
<dbReference type="NCBIfam" id="NF008485">
    <property type="entry name" value="PRK11388.1"/>
    <property type="match status" value="1"/>
</dbReference>
<dbReference type="Pfam" id="PF02954">
    <property type="entry name" value="HTH_8"/>
    <property type="match status" value="1"/>
</dbReference>